<feature type="compositionally biased region" description="Polar residues" evidence="1">
    <location>
        <begin position="136"/>
        <end position="154"/>
    </location>
</feature>
<accession>A0AA36DPM0</accession>
<evidence type="ECO:0000256" key="1">
    <source>
        <dbReference type="SAM" id="MobiDB-lite"/>
    </source>
</evidence>
<dbReference type="EMBL" id="CATQJL010000001">
    <property type="protein sequence ID" value="CAJ0589817.1"/>
    <property type="molecule type" value="Genomic_DNA"/>
</dbReference>
<proteinExistence type="predicted"/>
<evidence type="ECO:0000313" key="4">
    <source>
        <dbReference type="Proteomes" id="UP001176961"/>
    </source>
</evidence>
<sequence>MSYILLILPLAVVCQQFSTQRANVESMPAWYQGHPKMASNYGYDRVERPSPMSMNYQNYPSYGATRTAYPELTMSGTAPNRRYPVGGQDRPTQTSLTRYHQLLLKKQEQMRREQQRKETMETRSVLPQSLKSIYSTIRPTLRNHTSPFQGNSNRWMPLTPRETAKPESKPSQTSTTTVESTTQRTVASTTADRTDCCTNATSSSSSNFSFLEYLWPNAELLAAIKDVVAKFKASLDESGLDQDVKLMGNQLRNTWQQLRSGPMNEQLGRILEKAADDANIRGTNMRRP</sequence>
<comment type="caution">
    <text evidence="3">The sequence shown here is derived from an EMBL/GenBank/DDBJ whole genome shotgun (WGS) entry which is preliminary data.</text>
</comment>
<organism evidence="3 4">
    <name type="scientific">Cylicocyclus nassatus</name>
    <name type="common">Nematode worm</name>
    <dbReference type="NCBI Taxonomy" id="53992"/>
    <lineage>
        <taxon>Eukaryota</taxon>
        <taxon>Metazoa</taxon>
        <taxon>Ecdysozoa</taxon>
        <taxon>Nematoda</taxon>
        <taxon>Chromadorea</taxon>
        <taxon>Rhabditida</taxon>
        <taxon>Rhabditina</taxon>
        <taxon>Rhabditomorpha</taxon>
        <taxon>Strongyloidea</taxon>
        <taxon>Strongylidae</taxon>
        <taxon>Cylicocyclus</taxon>
    </lineage>
</organism>
<feature type="compositionally biased region" description="Low complexity" evidence="1">
    <location>
        <begin position="171"/>
        <end position="186"/>
    </location>
</feature>
<protein>
    <submittedName>
        <fullName evidence="3">Uncharacterized protein</fullName>
    </submittedName>
</protein>
<keyword evidence="2" id="KW-0732">Signal</keyword>
<evidence type="ECO:0000313" key="3">
    <source>
        <dbReference type="EMBL" id="CAJ0589817.1"/>
    </source>
</evidence>
<reference evidence="3" key="1">
    <citation type="submission" date="2023-07" db="EMBL/GenBank/DDBJ databases">
        <authorList>
            <consortium name="CYATHOMIX"/>
        </authorList>
    </citation>
    <scope>NUCLEOTIDE SEQUENCE</scope>
    <source>
        <strain evidence="3">N/A</strain>
    </source>
</reference>
<feature type="signal peptide" evidence="2">
    <location>
        <begin position="1"/>
        <end position="16"/>
    </location>
</feature>
<gene>
    <name evidence="3" type="ORF">CYNAS_LOCUS1800</name>
</gene>
<keyword evidence="4" id="KW-1185">Reference proteome</keyword>
<dbReference type="Proteomes" id="UP001176961">
    <property type="component" value="Unassembled WGS sequence"/>
</dbReference>
<name>A0AA36DPM0_CYLNA</name>
<dbReference type="AlphaFoldDB" id="A0AA36DPM0"/>
<feature type="region of interest" description="Disordered" evidence="1">
    <location>
        <begin position="136"/>
        <end position="196"/>
    </location>
</feature>
<feature type="chain" id="PRO_5041405354" evidence="2">
    <location>
        <begin position="17"/>
        <end position="288"/>
    </location>
</feature>
<evidence type="ECO:0000256" key="2">
    <source>
        <dbReference type="SAM" id="SignalP"/>
    </source>
</evidence>
<feature type="compositionally biased region" description="Polar residues" evidence="1">
    <location>
        <begin position="187"/>
        <end position="196"/>
    </location>
</feature>